<keyword evidence="6" id="KW-1185">Reference proteome</keyword>
<feature type="compositionally biased region" description="Polar residues" evidence="2">
    <location>
        <begin position="207"/>
        <end position="216"/>
    </location>
</feature>
<keyword evidence="3" id="KW-0472">Membrane</keyword>
<dbReference type="PANTHER" id="PTHR30576">
    <property type="entry name" value="COLANIC BIOSYNTHESIS UDP-GLUCOSE LIPID CARRIER TRANSFERASE"/>
    <property type="match status" value="1"/>
</dbReference>
<evidence type="ECO:0000256" key="1">
    <source>
        <dbReference type="ARBA" id="ARBA00006464"/>
    </source>
</evidence>
<evidence type="ECO:0000313" key="6">
    <source>
        <dbReference type="Proteomes" id="UP000297853"/>
    </source>
</evidence>
<evidence type="ECO:0000256" key="2">
    <source>
        <dbReference type="SAM" id="MobiDB-lite"/>
    </source>
</evidence>
<dbReference type="PANTHER" id="PTHR30576:SF8">
    <property type="entry name" value="UNDECAPRENYL-PHOSPHATE GALACTOSE PHOSPHOTRANSFERASE"/>
    <property type="match status" value="1"/>
</dbReference>
<dbReference type="Proteomes" id="UP000297853">
    <property type="component" value="Unassembled WGS sequence"/>
</dbReference>
<feature type="transmembrane region" description="Helical" evidence="3">
    <location>
        <begin position="20"/>
        <end position="41"/>
    </location>
</feature>
<organism evidence="5 6">
    <name type="scientific">Cryobacterium sinapicolor</name>
    <dbReference type="NCBI Taxonomy" id="1259236"/>
    <lineage>
        <taxon>Bacteria</taxon>
        <taxon>Bacillati</taxon>
        <taxon>Actinomycetota</taxon>
        <taxon>Actinomycetes</taxon>
        <taxon>Micrococcales</taxon>
        <taxon>Microbacteriaceae</taxon>
        <taxon>Cryobacterium</taxon>
    </lineage>
</organism>
<dbReference type="Pfam" id="PF02397">
    <property type="entry name" value="Bac_transf"/>
    <property type="match status" value="1"/>
</dbReference>
<feature type="domain" description="Bacterial sugar transferase" evidence="4">
    <location>
        <begin position="13"/>
        <end position="186"/>
    </location>
</feature>
<evidence type="ECO:0000313" key="5">
    <source>
        <dbReference type="EMBL" id="TFC94716.1"/>
    </source>
</evidence>
<dbReference type="EMBL" id="SOGQ01000081">
    <property type="protein sequence ID" value="TFC94716.1"/>
    <property type="molecule type" value="Genomic_DNA"/>
</dbReference>
<name>A0ABY2IWT6_9MICO</name>
<protein>
    <submittedName>
        <fullName evidence="5">Sugar transferase</fullName>
    </submittedName>
</protein>
<keyword evidence="3" id="KW-0812">Transmembrane</keyword>
<proteinExistence type="inferred from homology"/>
<keyword evidence="3" id="KW-1133">Transmembrane helix</keyword>
<reference evidence="5 6" key="1">
    <citation type="submission" date="2019-03" db="EMBL/GenBank/DDBJ databases">
        <title>Genomics of glacier-inhabiting Cryobacterium strains.</title>
        <authorList>
            <person name="Liu Q."/>
            <person name="Xin Y.-H."/>
        </authorList>
    </citation>
    <scope>NUCLEOTIDE SEQUENCE [LARGE SCALE GENOMIC DNA]</scope>
    <source>
        <strain evidence="5 6">TMT1-23-1</strain>
    </source>
</reference>
<keyword evidence="5" id="KW-0808">Transferase</keyword>
<feature type="region of interest" description="Disordered" evidence="2">
    <location>
        <begin position="197"/>
        <end position="216"/>
    </location>
</feature>
<gene>
    <name evidence="5" type="ORF">E3T28_14580</name>
</gene>
<evidence type="ECO:0000256" key="3">
    <source>
        <dbReference type="SAM" id="Phobius"/>
    </source>
</evidence>
<dbReference type="InterPro" id="IPR003362">
    <property type="entry name" value="Bact_transf"/>
</dbReference>
<sequence length="216" mass="23585">MSTSNGNSYDSVKRGLDAFIALLGLVLCSPLLAAVALLVAVKLGRPVLFMQVRPGLNGRVFKLYKFRTMKNVDVEGGLVTDSQRLTQFGAALRATSLDELPTLVNVVKGDMSMVGPRPLLVRYLSRYSPEQARRHEVRPGITGLAQANGRNALTWDEKFALDIQYVDGRSLAVDAGILRDTIRTLIRRDGINADGQATMNEFEGPATNATQDQLSH</sequence>
<evidence type="ECO:0000259" key="4">
    <source>
        <dbReference type="Pfam" id="PF02397"/>
    </source>
</evidence>
<accession>A0ABY2IWT6</accession>
<comment type="similarity">
    <text evidence="1">Belongs to the bacterial sugar transferase family.</text>
</comment>
<comment type="caution">
    <text evidence="5">The sequence shown here is derived from an EMBL/GenBank/DDBJ whole genome shotgun (WGS) entry which is preliminary data.</text>
</comment>
<dbReference type="GO" id="GO:0016740">
    <property type="term" value="F:transferase activity"/>
    <property type="evidence" value="ECO:0007669"/>
    <property type="project" value="UniProtKB-KW"/>
</dbReference>